<proteinExistence type="predicted"/>
<dbReference type="AlphaFoldDB" id="A0A9W8MU57"/>
<evidence type="ECO:0000313" key="1">
    <source>
        <dbReference type="EMBL" id="KAJ3502637.1"/>
    </source>
</evidence>
<sequence length="71" mass="7541">MKKIEKWTGGVQGAMMEATGGWLTRDEENANWSIDELASPTTAVDETTGVETTTAPQGLHLGKLAVVPALK</sequence>
<name>A0A9W8MU57_9AGAR</name>
<gene>
    <name evidence="1" type="ORF">NLJ89_g8796</name>
</gene>
<comment type="caution">
    <text evidence="1">The sequence shown here is derived from an EMBL/GenBank/DDBJ whole genome shotgun (WGS) entry which is preliminary data.</text>
</comment>
<evidence type="ECO:0000313" key="2">
    <source>
        <dbReference type="Proteomes" id="UP001148786"/>
    </source>
</evidence>
<reference evidence="1" key="1">
    <citation type="submission" date="2022-07" db="EMBL/GenBank/DDBJ databases">
        <title>Genome Sequence of Agrocybe chaxingu.</title>
        <authorList>
            <person name="Buettner E."/>
        </authorList>
    </citation>
    <scope>NUCLEOTIDE SEQUENCE</scope>
    <source>
        <strain evidence="1">MP-N11</strain>
    </source>
</reference>
<dbReference type="Proteomes" id="UP001148786">
    <property type="component" value="Unassembled WGS sequence"/>
</dbReference>
<protein>
    <submittedName>
        <fullName evidence="1">Uncharacterized protein</fullName>
    </submittedName>
</protein>
<keyword evidence="2" id="KW-1185">Reference proteome</keyword>
<accession>A0A9W8MU57</accession>
<organism evidence="1 2">
    <name type="scientific">Agrocybe chaxingu</name>
    <dbReference type="NCBI Taxonomy" id="84603"/>
    <lineage>
        <taxon>Eukaryota</taxon>
        <taxon>Fungi</taxon>
        <taxon>Dikarya</taxon>
        <taxon>Basidiomycota</taxon>
        <taxon>Agaricomycotina</taxon>
        <taxon>Agaricomycetes</taxon>
        <taxon>Agaricomycetidae</taxon>
        <taxon>Agaricales</taxon>
        <taxon>Agaricineae</taxon>
        <taxon>Strophariaceae</taxon>
        <taxon>Agrocybe</taxon>
    </lineage>
</organism>
<dbReference type="EMBL" id="JANKHO010001253">
    <property type="protein sequence ID" value="KAJ3502637.1"/>
    <property type="molecule type" value="Genomic_DNA"/>
</dbReference>